<name>A0AAN4HLW4_BACTU</name>
<dbReference type="EMBL" id="ARXZ02000002">
    <property type="protein sequence ID" value="ERI02083.1"/>
    <property type="molecule type" value="Genomic_DNA"/>
</dbReference>
<proteinExistence type="predicted"/>
<comment type="caution">
    <text evidence="1">The sequence shown here is derived from an EMBL/GenBank/DDBJ whole genome shotgun (WGS) entry which is preliminary data.</text>
</comment>
<accession>A0AAN4HLW4</accession>
<reference evidence="1 2" key="1">
    <citation type="journal article" date="2013" name="Genome Announc.">
        <title>Draft Genome Sequence of Bacillus thuringiensis var. thuringiensis Strain T01-328, a Brazilian Isolate That Produces a Soluble Pesticide Protein, Cry1Ia.</title>
        <authorList>
            <person name="Varani A.M."/>
            <person name="Lemos M.V."/>
            <person name="Fernandes C.C."/>
            <person name="Lemos E.G."/>
            <person name="Alves E.C."/>
            <person name="Desiderio J.A."/>
        </authorList>
    </citation>
    <scope>NUCLEOTIDE SEQUENCE [LARGE SCALE GENOMIC DNA]</scope>
    <source>
        <strain evidence="1 2">T01-328</strain>
    </source>
</reference>
<organism evidence="1 2">
    <name type="scientific">Bacillus thuringiensis T01-328</name>
    <dbReference type="NCBI Taxonomy" id="1324966"/>
    <lineage>
        <taxon>Bacteria</taxon>
        <taxon>Bacillati</taxon>
        <taxon>Bacillota</taxon>
        <taxon>Bacilli</taxon>
        <taxon>Bacillales</taxon>
        <taxon>Bacillaceae</taxon>
        <taxon>Bacillus</taxon>
        <taxon>Bacillus cereus group</taxon>
    </lineage>
</organism>
<protein>
    <submittedName>
        <fullName evidence="1">Uncharacterized protein</fullName>
    </submittedName>
</protein>
<dbReference type="Proteomes" id="UP000013487">
    <property type="component" value="Unassembled WGS sequence"/>
</dbReference>
<evidence type="ECO:0000313" key="1">
    <source>
        <dbReference type="EMBL" id="ERI02083.1"/>
    </source>
</evidence>
<dbReference type="AlphaFoldDB" id="A0AAN4HLW4"/>
<sequence>MLSKKQVGYVCWFVRAIFIPDYELKKVFKDRENSSYVEEFFYVNKRISSNSHNKLVLI</sequence>
<evidence type="ECO:0000313" key="2">
    <source>
        <dbReference type="Proteomes" id="UP000013487"/>
    </source>
</evidence>
<gene>
    <name evidence="1" type="ORF">BTCBT_001015</name>
</gene>